<evidence type="ECO:0000256" key="2">
    <source>
        <dbReference type="SAM" id="Phobius"/>
    </source>
</evidence>
<feature type="transmembrane region" description="Helical" evidence="2">
    <location>
        <begin position="12"/>
        <end position="35"/>
    </location>
</feature>
<evidence type="ECO:0000313" key="5">
    <source>
        <dbReference type="Proteomes" id="UP001595841"/>
    </source>
</evidence>
<accession>A0ABV8PLX1</accession>
<protein>
    <submittedName>
        <fullName evidence="4">Sugar transferase</fullName>
    </submittedName>
</protein>
<proteinExistence type="inferred from homology"/>
<keyword evidence="2" id="KW-0472">Membrane</keyword>
<keyword evidence="2" id="KW-1133">Transmembrane helix</keyword>
<evidence type="ECO:0000256" key="1">
    <source>
        <dbReference type="ARBA" id="ARBA00006464"/>
    </source>
</evidence>
<keyword evidence="4" id="KW-0808">Transferase</keyword>
<comment type="caution">
    <text evidence="4">The sequence shown here is derived from an EMBL/GenBank/DDBJ whole genome shotgun (WGS) entry which is preliminary data.</text>
</comment>
<dbReference type="EMBL" id="JBHSCL010000004">
    <property type="protein sequence ID" value="MFC4220524.1"/>
    <property type="molecule type" value="Genomic_DNA"/>
</dbReference>
<dbReference type="InterPro" id="IPR003362">
    <property type="entry name" value="Bact_transf"/>
</dbReference>
<dbReference type="Pfam" id="PF02397">
    <property type="entry name" value="Bac_transf"/>
    <property type="match status" value="1"/>
</dbReference>
<dbReference type="RefSeq" id="WP_379764187.1">
    <property type="nucleotide sequence ID" value="NZ_JBHSCL010000004.1"/>
</dbReference>
<gene>
    <name evidence="4" type="ORF">ACFOWS_10285</name>
</gene>
<evidence type="ECO:0000313" key="4">
    <source>
        <dbReference type="EMBL" id="MFC4220524.1"/>
    </source>
</evidence>
<evidence type="ECO:0000259" key="3">
    <source>
        <dbReference type="Pfam" id="PF02397"/>
    </source>
</evidence>
<keyword evidence="2" id="KW-0812">Transmembrane</keyword>
<dbReference type="Proteomes" id="UP001595841">
    <property type="component" value="Unassembled WGS sequence"/>
</dbReference>
<keyword evidence="5" id="KW-1185">Reference proteome</keyword>
<dbReference type="PANTHER" id="PTHR30576:SF8">
    <property type="entry name" value="UNDECAPRENYL-PHOSPHATE GALACTOSE PHOSPHOTRANSFERASE"/>
    <property type="match status" value="1"/>
</dbReference>
<sequence>MYTSLFKRLIDIVISVTIVLLASPIIFILIIVLSISNNGKPFFFQDRPGKDEKIFRLVKFKSMNDRKDTNGKLLPNHERITKVGRFIRKTSLDELPQLFNVIHGTMSLIGPRPLLPKYLPLYNEEQRKRHLVKPGITGWAQVNGRNAISWDKKFELDVWYVEHVSFKTDMMILFKTMEKVVRRKDIDNEANIGMIPFTGNTSSNE</sequence>
<dbReference type="PANTHER" id="PTHR30576">
    <property type="entry name" value="COLANIC BIOSYNTHESIS UDP-GLUCOSE LIPID CARRIER TRANSFERASE"/>
    <property type="match status" value="1"/>
</dbReference>
<comment type="similarity">
    <text evidence="1">Belongs to the bacterial sugar transferase family.</text>
</comment>
<feature type="domain" description="Bacterial sugar transferase" evidence="3">
    <location>
        <begin position="7"/>
        <end position="181"/>
    </location>
</feature>
<reference evidence="5" key="1">
    <citation type="journal article" date="2019" name="Int. J. Syst. Evol. Microbiol.">
        <title>The Global Catalogue of Microorganisms (GCM) 10K type strain sequencing project: providing services to taxonomists for standard genome sequencing and annotation.</title>
        <authorList>
            <consortium name="The Broad Institute Genomics Platform"/>
            <consortium name="The Broad Institute Genome Sequencing Center for Infectious Disease"/>
            <person name="Wu L."/>
            <person name="Ma J."/>
        </authorList>
    </citation>
    <scope>NUCLEOTIDE SEQUENCE [LARGE SCALE GENOMIC DNA]</scope>
    <source>
        <strain evidence="5">CGMCC 1.15774</strain>
    </source>
</reference>
<name>A0ABV8PLX1_9FLAO</name>
<organism evidence="4 5">
    <name type="scientific">Flagellimonas marina</name>
    <dbReference type="NCBI Taxonomy" id="1775168"/>
    <lineage>
        <taxon>Bacteria</taxon>
        <taxon>Pseudomonadati</taxon>
        <taxon>Bacteroidota</taxon>
        <taxon>Flavobacteriia</taxon>
        <taxon>Flavobacteriales</taxon>
        <taxon>Flavobacteriaceae</taxon>
        <taxon>Flagellimonas</taxon>
    </lineage>
</organism>
<dbReference type="GO" id="GO:0016740">
    <property type="term" value="F:transferase activity"/>
    <property type="evidence" value="ECO:0007669"/>
    <property type="project" value="UniProtKB-KW"/>
</dbReference>